<evidence type="ECO:0000259" key="1">
    <source>
        <dbReference type="Pfam" id="PF13649"/>
    </source>
</evidence>
<feature type="non-terminal residue" evidence="2">
    <location>
        <position position="196"/>
    </location>
</feature>
<dbReference type="Gene3D" id="3.40.50.150">
    <property type="entry name" value="Vaccinia Virus protein VP39"/>
    <property type="match status" value="1"/>
</dbReference>
<dbReference type="EMBL" id="UINC01191243">
    <property type="protein sequence ID" value="SVE05785.1"/>
    <property type="molecule type" value="Genomic_DNA"/>
</dbReference>
<dbReference type="CDD" id="cd02440">
    <property type="entry name" value="AdoMet_MTases"/>
    <property type="match status" value="1"/>
</dbReference>
<gene>
    <name evidence="2" type="ORF">METZ01_LOCUS458639</name>
</gene>
<accession>A0A383AF16</accession>
<name>A0A383AF16_9ZZZZ</name>
<dbReference type="InterPro" id="IPR029063">
    <property type="entry name" value="SAM-dependent_MTases_sf"/>
</dbReference>
<evidence type="ECO:0000313" key="2">
    <source>
        <dbReference type="EMBL" id="SVE05785.1"/>
    </source>
</evidence>
<dbReference type="Pfam" id="PF13649">
    <property type="entry name" value="Methyltransf_25"/>
    <property type="match status" value="1"/>
</dbReference>
<sequence>MARMQTSAQGWHGWDAYAPFYDWENRRTVGRRDVRFWTDLARRIDGTVLELGCGTGRLSLPVSRIAKHFVGIDRSEPMLGRLRTRLRRARLASRTSIIRGDIRTLPFRKRWRCDLVMAPYGMLQSLLSDADFDAVIASAAGVLSRGGVFGIDLVPDLTRWQEYKRHTSLEGSFGRGRHMTLVESVRQDRQRRLTSF</sequence>
<reference evidence="2" key="1">
    <citation type="submission" date="2018-05" db="EMBL/GenBank/DDBJ databases">
        <authorList>
            <person name="Lanie J.A."/>
            <person name="Ng W.-L."/>
            <person name="Kazmierczak K.M."/>
            <person name="Andrzejewski T.M."/>
            <person name="Davidsen T.M."/>
            <person name="Wayne K.J."/>
            <person name="Tettelin H."/>
            <person name="Glass J.I."/>
            <person name="Rusch D."/>
            <person name="Podicherti R."/>
            <person name="Tsui H.-C.T."/>
            <person name="Winkler M.E."/>
        </authorList>
    </citation>
    <scope>NUCLEOTIDE SEQUENCE</scope>
</reference>
<proteinExistence type="predicted"/>
<dbReference type="SUPFAM" id="SSF53335">
    <property type="entry name" value="S-adenosyl-L-methionine-dependent methyltransferases"/>
    <property type="match status" value="1"/>
</dbReference>
<dbReference type="InterPro" id="IPR041698">
    <property type="entry name" value="Methyltransf_25"/>
</dbReference>
<protein>
    <recommendedName>
        <fullName evidence="1">Methyltransferase domain-containing protein</fullName>
    </recommendedName>
</protein>
<feature type="domain" description="Methyltransferase" evidence="1">
    <location>
        <begin position="48"/>
        <end position="147"/>
    </location>
</feature>
<dbReference type="AlphaFoldDB" id="A0A383AF16"/>
<organism evidence="2">
    <name type="scientific">marine metagenome</name>
    <dbReference type="NCBI Taxonomy" id="408172"/>
    <lineage>
        <taxon>unclassified sequences</taxon>
        <taxon>metagenomes</taxon>
        <taxon>ecological metagenomes</taxon>
    </lineage>
</organism>
<feature type="non-terminal residue" evidence="2">
    <location>
        <position position="1"/>
    </location>
</feature>